<sequence>MEDAMQVDSAEGGEGDGGETEEAAGQEEQEQDEGGGAEAEEEEEEEGELLGTASALLISKASSDFELAQRATERERERERETDFPVPSPSEDSTPLTSRLHGKRREGGGGAFGSRSRGGRRAPAASRGSGGRRGSVRASAEVEEEGAYGGGSSSGGHLAPSARLTGSSSGGGGGTSSFLFALDWLEIAGTSETSLFAYGKEGKESGTEKNLGLKEEDGGATGEAEGQNENLSSPADASLPPVPTLSPLHPSEEEFEKAEDILGLIEKAARGEEGGLENGAVLIVPPEGCKFSPPRDQKHLRFEVREQKTHRGRQNGGPLVGPAVGTLAALGGSIGRDRDIERERETGMTLRELAKVDRDLTACWWFPSGPSKGPLAEKKTKPFPPPLEAVESEFWRLTKTQIDAVHTLTATAFLPEAAEAASILAEREKAHMERQAAADAVIAAGEAAAAARAKLSEQENTEDGQGDVEMGNGEEKGEEVKKECAPVAVRPSEALETEAPGTIPFLDRLLASPDILTFPNSLLETPKEEKDEIGGRVSGAEVREEGTETEEASAPRLPSPPASPPTVTDPVPFTSSRHLHAGCLFSCSPWTLQSSHTLTVAVLHWGMPRVWLVTAPADAPKVAKLLLASELGSAGRVTSTAFSPRPPALLLPPSLLIKNGVRVRRIVQRAGETVMVFPGSFVSCLCSGLSLCEKATVAPAFLCNDNLFLMGDAPKSGGHSGNEPAGAGELHRGRSDILNFFLGAKGAVGGGGEGLRGSAWLGVPPLPALVVAAAAEICIADIEGSKGCDRVEKETEENAAREQGKARMCGSLASEEILKALGALLQREIRLRKAHPGGTSALRLPLRTLREVASAVEQAQALSSVSAEGWAEGHCQSPASSGPVGSPQAAAGAHANTGVHHLGAAPVWVLKGHAAATQSGRALQALVPFRNMISAVVGGQFLAAEEEERLLLQSPENREREGEGEGETGGARRVKEEEGGDAEMSPVGDLAIKGEQRESLGSSIETEQREGKNMDGEKEKEDEGEAEKGGDGLNLEAKSEPEKEQEQKERKMMRSLNKKMLLYLQGLSLLPCFDFKFPQAETHSGIVVHPSRPWELISPKMAEELLTPEERAESVFIYRFPLVLLRRLLEQLSAVLIDREAAGEGDEWTEGCVEAVFADMPSETEIANLELEGLRRGKDQREILQTRGAWGGGDRQNLTDEFAESSLDIPSVSLRFLRASALFGFLEEILEEGLPVEAVKNKGMPGSVSLVTAPAVLPSEPDPPDTSAAAPNALPPPVRISTSMPSPSGPLSVEPSERVEESGEQGLKRRSGEGSGAQSVMAELEREELLGLLKKTRKPGSSPQKPGSKARAKPKAKSSIVRKPGGWPVKGAERDPQRVKQEAEGGRDRDRDDASVQSDEAFYNTQLPAHTRKLSADESTKLWVDQNLKTAIKLCRERGKASTLQLQREFKIGAMRAQALLRRLTEEKIVLPAHKSTGHRVVLDENGREITPPPHHTKLLGFGLKGDGPGKGKKRKRVEPTESGQEKEEREGEGGEDAQDGESKVDDTGTERQGEEEGEEEGEEDEEDKEGGWERMAAQQSGGRVPAEFDPKGLISRRRMRGGEASVSANPFRRLPSLTAAGPVVQMRMPHPTGPAPIPFASSSSSAAPVPVHIGHHSSKGFKGGTPPTAGDLSSHLFRQQQQQQQSAQIFPGDGDAQRERGNGNLLAASRGSPTGGAPGHSLSRSKHAGGSGQPSLGHILNFPPPPHMQMLQGVGAPLYPAPFATVQHFQQGRHSRPSAGALERVAVAVSQPQPRQQGGDTAEEDEDEEEDEGNEDEEEDGEEKDGGEEEEEEEQEKEEVDSQYSLG</sequence>
<feature type="compositionally biased region" description="Basic and acidic residues" evidence="3">
    <location>
        <begin position="1295"/>
        <end position="1312"/>
    </location>
</feature>
<name>A0A0G4F823_9ALVE</name>
<dbReference type="SUPFAM" id="SSF46785">
    <property type="entry name" value="Winged helix' DNA-binding domain"/>
    <property type="match status" value="1"/>
</dbReference>
<dbReference type="Gene3D" id="1.10.10.10">
    <property type="entry name" value="Winged helix-like DNA-binding domain superfamily/Winged helix DNA-binding domain"/>
    <property type="match status" value="1"/>
</dbReference>
<organism evidence="5">
    <name type="scientific">Chromera velia CCMP2878</name>
    <dbReference type="NCBI Taxonomy" id="1169474"/>
    <lineage>
        <taxon>Eukaryota</taxon>
        <taxon>Sar</taxon>
        <taxon>Alveolata</taxon>
        <taxon>Colpodellida</taxon>
        <taxon>Chromeraceae</taxon>
        <taxon>Chromera</taxon>
    </lineage>
</organism>
<dbReference type="Gene3D" id="2.60.120.650">
    <property type="entry name" value="Cupin"/>
    <property type="match status" value="2"/>
</dbReference>
<gene>
    <name evidence="5" type="ORF">Cvel_15643</name>
</gene>
<feature type="compositionally biased region" description="Basic and acidic residues" evidence="3">
    <location>
        <begin position="1037"/>
        <end position="1051"/>
    </location>
</feature>
<protein>
    <recommendedName>
        <fullName evidence="4">JmjC domain-containing protein</fullName>
    </recommendedName>
</protein>
<dbReference type="PANTHER" id="PTHR10694">
    <property type="entry name" value="LYSINE-SPECIFIC DEMETHYLASE"/>
    <property type="match status" value="1"/>
</dbReference>
<dbReference type="GO" id="GO:0000785">
    <property type="term" value="C:chromatin"/>
    <property type="evidence" value="ECO:0007669"/>
    <property type="project" value="TreeGrafter"/>
</dbReference>
<feature type="compositionally biased region" description="Basic and acidic residues" evidence="3">
    <location>
        <begin position="1541"/>
        <end position="1555"/>
    </location>
</feature>
<dbReference type="InterPro" id="IPR003347">
    <property type="entry name" value="JmjC_dom"/>
</dbReference>
<dbReference type="Pfam" id="PF09397">
    <property type="entry name" value="FtsK_gamma"/>
    <property type="match status" value="1"/>
</dbReference>
<dbReference type="Pfam" id="PF02373">
    <property type="entry name" value="JmjC"/>
    <property type="match status" value="1"/>
</dbReference>
<feature type="compositionally biased region" description="Basic and acidic residues" evidence="3">
    <location>
        <begin position="1006"/>
        <end position="1030"/>
    </location>
</feature>
<dbReference type="PANTHER" id="PTHR10694:SF113">
    <property type="entry name" value="PROTEIN JUMONJI"/>
    <property type="match status" value="1"/>
</dbReference>
<feature type="compositionally biased region" description="Acidic residues" evidence="3">
    <location>
        <begin position="1556"/>
        <end position="1569"/>
    </location>
</feature>
<feature type="compositionally biased region" description="Acidic residues" evidence="3">
    <location>
        <begin position="1802"/>
        <end position="1842"/>
    </location>
</feature>
<dbReference type="SMART" id="SM00558">
    <property type="entry name" value="JmjC"/>
    <property type="match status" value="1"/>
</dbReference>
<evidence type="ECO:0000259" key="4">
    <source>
        <dbReference type="PROSITE" id="PS51184"/>
    </source>
</evidence>
<feature type="compositionally biased region" description="Basic and acidic residues" evidence="3">
    <location>
        <begin position="1518"/>
        <end position="1533"/>
    </location>
</feature>
<dbReference type="InterPro" id="IPR018541">
    <property type="entry name" value="Ftsk_gamma"/>
</dbReference>
<feature type="region of interest" description="Disordered" evidence="3">
    <location>
        <begin position="1254"/>
        <end position="1320"/>
    </location>
</feature>
<feature type="region of interest" description="Disordered" evidence="3">
    <location>
        <begin position="952"/>
        <end position="1051"/>
    </location>
</feature>
<feature type="region of interest" description="Disordered" evidence="3">
    <location>
        <begin position="1769"/>
        <end position="1848"/>
    </location>
</feature>
<dbReference type="GO" id="GO:0010468">
    <property type="term" value="P:regulation of gene expression"/>
    <property type="evidence" value="ECO:0007669"/>
    <property type="project" value="TreeGrafter"/>
</dbReference>
<evidence type="ECO:0000256" key="3">
    <source>
        <dbReference type="SAM" id="MobiDB-lite"/>
    </source>
</evidence>
<feature type="region of interest" description="Disordered" evidence="3">
    <location>
        <begin position="453"/>
        <end position="487"/>
    </location>
</feature>
<feature type="compositionally biased region" description="Polar residues" evidence="3">
    <location>
        <begin position="1395"/>
        <end position="1404"/>
    </location>
</feature>
<reference evidence="5" key="1">
    <citation type="submission" date="2014-11" db="EMBL/GenBank/DDBJ databases">
        <authorList>
            <person name="Otto D Thomas"/>
            <person name="Naeem Raeece"/>
        </authorList>
    </citation>
    <scope>NUCLEOTIDE SEQUENCE</scope>
</reference>
<keyword evidence="2" id="KW-0539">Nucleus</keyword>
<feature type="region of interest" description="Disordered" evidence="3">
    <location>
        <begin position="199"/>
        <end position="254"/>
    </location>
</feature>
<evidence type="ECO:0000313" key="5">
    <source>
        <dbReference type="EMBL" id="CEM08700.1"/>
    </source>
</evidence>
<feature type="region of interest" description="Disordered" evidence="3">
    <location>
        <begin position="1486"/>
        <end position="1755"/>
    </location>
</feature>
<evidence type="ECO:0000256" key="2">
    <source>
        <dbReference type="ARBA" id="ARBA00023242"/>
    </source>
</evidence>
<feature type="domain" description="JmjC" evidence="4">
    <location>
        <begin position="546"/>
        <end position="714"/>
    </location>
</feature>
<feature type="compositionally biased region" description="Acidic residues" evidence="3">
    <location>
        <begin position="1"/>
        <end position="48"/>
    </location>
</feature>
<proteinExistence type="predicted"/>
<comment type="subcellular location">
    <subcellularLocation>
        <location evidence="1">Nucleus</location>
    </subcellularLocation>
</comment>
<feature type="compositionally biased region" description="Basic and acidic residues" evidence="3">
    <location>
        <begin position="71"/>
        <end position="83"/>
    </location>
</feature>
<feature type="region of interest" description="Disordered" evidence="3">
    <location>
        <begin position="1333"/>
        <end position="1404"/>
    </location>
</feature>
<dbReference type="EMBL" id="CDMZ01000183">
    <property type="protein sequence ID" value="CEM08700.1"/>
    <property type="molecule type" value="Genomic_DNA"/>
</dbReference>
<feature type="compositionally biased region" description="Basic and acidic residues" evidence="3">
    <location>
        <begin position="200"/>
        <end position="217"/>
    </location>
</feature>
<dbReference type="VEuPathDB" id="CryptoDB:Cvel_15643"/>
<feature type="compositionally biased region" description="Low complexity" evidence="3">
    <location>
        <begin position="155"/>
        <end position="167"/>
    </location>
</feature>
<dbReference type="GO" id="GO:0005634">
    <property type="term" value="C:nucleus"/>
    <property type="evidence" value="ECO:0007669"/>
    <property type="project" value="UniProtKB-SubCell"/>
</dbReference>
<evidence type="ECO:0000256" key="1">
    <source>
        <dbReference type="ARBA" id="ARBA00004123"/>
    </source>
</evidence>
<dbReference type="GO" id="GO:0006338">
    <property type="term" value="P:chromatin remodeling"/>
    <property type="evidence" value="ECO:0007669"/>
    <property type="project" value="TreeGrafter"/>
</dbReference>
<feature type="compositionally biased region" description="Basic and acidic residues" evidence="3">
    <location>
        <begin position="525"/>
        <end position="534"/>
    </location>
</feature>
<feature type="region of interest" description="Disordered" evidence="3">
    <location>
        <begin position="872"/>
        <end position="893"/>
    </location>
</feature>
<dbReference type="InterPro" id="IPR036388">
    <property type="entry name" value="WH-like_DNA-bd_sf"/>
</dbReference>
<feature type="region of interest" description="Disordered" evidence="3">
    <location>
        <begin position="521"/>
        <end position="568"/>
    </location>
</feature>
<feature type="compositionally biased region" description="Basic and acidic residues" evidence="3">
    <location>
        <begin position="473"/>
        <end position="484"/>
    </location>
</feature>
<dbReference type="PROSITE" id="PS51184">
    <property type="entry name" value="JMJC"/>
    <property type="match status" value="1"/>
</dbReference>
<feature type="compositionally biased region" description="Basic and acidic residues" evidence="3">
    <location>
        <begin position="1371"/>
        <end position="1394"/>
    </location>
</feature>
<feature type="compositionally biased region" description="Low complexity" evidence="3">
    <location>
        <begin position="1639"/>
        <end position="1651"/>
    </location>
</feature>
<dbReference type="SMART" id="SM00843">
    <property type="entry name" value="Ftsk_gamma"/>
    <property type="match status" value="1"/>
</dbReference>
<feature type="region of interest" description="Disordered" evidence="3">
    <location>
        <begin position="1"/>
        <end position="175"/>
    </location>
</feature>
<dbReference type="InterPro" id="IPR036390">
    <property type="entry name" value="WH_DNA-bd_sf"/>
</dbReference>
<feature type="compositionally biased region" description="Polar residues" evidence="3">
    <location>
        <begin position="1791"/>
        <end position="1800"/>
    </location>
</feature>
<accession>A0A0G4F823</accession>